<dbReference type="SUPFAM" id="SSF52738">
    <property type="entry name" value="Methylesterase CheB, C-terminal domain"/>
    <property type="match status" value="1"/>
</dbReference>
<dbReference type="GO" id="GO:0005737">
    <property type="term" value="C:cytoplasm"/>
    <property type="evidence" value="ECO:0007669"/>
    <property type="project" value="InterPro"/>
</dbReference>
<feature type="modified residue" description="4-aspartylphosphate" evidence="6">
    <location>
        <position position="51"/>
    </location>
</feature>
<dbReference type="InterPro" id="IPR000673">
    <property type="entry name" value="Sig_transdc_resp-reg_Me-estase"/>
</dbReference>
<feature type="domain" description="CheB-type methylesterase" evidence="8">
    <location>
        <begin position="152"/>
        <end position="337"/>
    </location>
</feature>
<organism evidence="9 10">
    <name type="scientific">Sphingomonas taxi</name>
    <dbReference type="NCBI Taxonomy" id="1549858"/>
    <lineage>
        <taxon>Bacteria</taxon>
        <taxon>Pseudomonadati</taxon>
        <taxon>Pseudomonadota</taxon>
        <taxon>Alphaproteobacteria</taxon>
        <taxon>Sphingomonadales</taxon>
        <taxon>Sphingomonadaceae</taxon>
        <taxon>Sphingomonas</taxon>
    </lineage>
</organism>
<evidence type="ECO:0000256" key="4">
    <source>
        <dbReference type="ARBA" id="ARBA00048267"/>
    </source>
</evidence>
<dbReference type="InterPro" id="IPR008248">
    <property type="entry name" value="CheB-like"/>
</dbReference>
<dbReference type="InterPro" id="IPR035909">
    <property type="entry name" value="CheB_C"/>
</dbReference>
<dbReference type="EC" id="3.1.1.61" evidence="3"/>
<dbReference type="STRING" id="1549858.MC45_06420"/>
<dbReference type="Gene3D" id="3.40.50.180">
    <property type="entry name" value="Methylesterase CheB, C-terminal domain"/>
    <property type="match status" value="1"/>
</dbReference>
<feature type="active site" evidence="5">
    <location>
        <position position="165"/>
    </location>
</feature>
<keyword evidence="1 5" id="KW-0145">Chemotaxis</keyword>
<feature type="active site" evidence="5">
    <location>
        <position position="289"/>
    </location>
</feature>
<proteinExistence type="predicted"/>
<dbReference type="Proteomes" id="UP000033200">
    <property type="component" value="Chromosome"/>
</dbReference>
<evidence type="ECO:0000259" key="8">
    <source>
        <dbReference type="PROSITE" id="PS50122"/>
    </source>
</evidence>
<dbReference type="GO" id="GO:0000156">
    <property type="term" value="F:phosphorelay response regulator activity"/>
    <property type="evidence" value="ECO:0007669"/>
    <property type="project" value="InterPro"/>
</dbReference>
<keyword evidence="10" id="KW-1185">Reference proteome</keyword>
<dbReference type="GO" id="GO:0008984">
    <property type="term" value="F:protein-glutamate methylesterase activity"/>
    <property type="evidence" value="ECO:0007669"/>
    <property type="project" value="UniProtKB-EC"/>
</dbReference>
<dbReference type="GO" id="GO:0006935">
    <property type="term" value="P:chemotaxis"/>
    <property type="evidence" value="ECO:0007669"/>
    <property type="project" value="UniProtKB-UniRule"/>
</dbReference>
<evidence type="ECO:0000256" key="6">
    <source>
        <dbReference type="PROSITE-ProRule" id="PRU00169"/>
    </source>
</evidence>
<gene>
    <name evidence="9" type="ORF">MC45_06420</name>
</gene>
<dbReference type="Pfam" id="PF00072">
    <property type="entry name" value="Response_reg"/>
    <property type="match status" value="1"/>
</dbReference>
<evidence type="ECO:0000259" key="7">
    <source>
        <dbReference type="PROSITE" id="PS50110"/>
    </source>
</evidence>
<dbReference type="PROSITE" id="PS50110">
    <property type="entry name" value="RESPONSE_REGULATORY"/>
    <property type="match status" value="1"/>
</dbReference>
<dbReference type="HOGENOM" id="CLU_000445_51_0_5"/>
<evidence type="ECO:0000256" key="2">
    <source>
        <dbReference type="ARBA" id="ARBA00022801"/>
    </source>
</evidence>
<dbReference type="eggNOG" id="COG2201">
    <property type="taxonomic scope" value="Bacteria"/>
</dbReference>
<dbReference type="AlphaFoldDB" id="A0A097EKG1"/>
<dbReference type="PANTHER" id="PTHR42872:SF3">
    <property type="entry name" value="PROTEIN-GLUTAMATE METHYLESTERASE_PROTEIN-GLUTAMINE GLUTAMINASE 1"/>
    <property type="match status" value="1"/>
</dbReference>
<name>A0A097EKG1_9SPHN</name>
<keyword evidence="2 5" id="KW-0378">Hydrolase</keyword>
<dbReference type="PANTHER" id="PTHR42872">
    <property type="entry name" value="PROTEIN-GLUTAMATE METHYLESTERASE/PROTEIN-GLUTAMINE GLUTAMINASE"/>
    <property type="match status" value="1"/>
</dbReference>
<dbReference type="PROSITE" id="PS50122">
    <property type="entry name" value="CHEB"/>
    <property type="match status" value="1"/>
</dbReference>
<dbReference type="KEGG" id="stax:MC45_06420"/>
<evidence type="ECO:0000313" key="10">
    <source>
        <dbReference type="Proteomes" id="UP000033200"/>
    </source>
</evidence>
<dbReference type="Gene3D" id="3.40.50.2300">
    <property type="match status" value="1"/>
</dbReference>
<dbReference type="CDD" id="cd17541">
    <property type="entry name" value="REC_CheB-like"/>
    <property type="match status" value="1"/>
</dbReference>
<comment type="catalytic activity">
    <reaction evidence="4">
        <text>[protein]-L-glutamate 5-O-methyl ester + H2O = L-glutamyl-[protein] + methanol + H(+)</text>
        <dbReference type="Rhea" id="RHEA:23236"/>
        <dbReference type="Rhea" id="RHEA-COMP:10208"/>
        <dbReference type="Rhea" id="RHEA-COMP:10311"/>
        <dbReference type="ChEBI" id="CHEBI:15377"/>
        <dbReference type="ChEBI" id="CHEBI:15378"/>
        <dbReference type="ChEBI" id="CHEBI:17790"/>
        <dbReference type="ChEBI" id="CHEBI:29973"/>
        <dbReference type="ChEBI" id="CHEBI:82795"/>
        <dbReference type="EC" id="3.1.1.61"/>
    </reaction>
</comment>
<reference evidence="9 10" key="1">
    <citation type="submission" date="2014-09" db="EMBL/GenBank/DDBJ databases">
        <title>Using Illumina technology Improving SMRT sequencing Genome Assembly by RASTools.</title>
        <authorList>
            <person name="Zhou Y."/>
            <person name="Ma T."/>
            <person name="Liu T."/>
        </authorList>
    </citation>
    <scope>NUCLEOTIDE SEQUENCE [LARGE SCALE GENOMIC DNA]</scope>
    <source>
        <strain evidence="9 10">ATCC 55669</strain>
    </source>
</reference>
<accession>A0A097EKG1</accession>
<dbReference type="EMBL" id="CP009571">
    <property type="protein sequence ID" value="AIT08050.1"/>
    <property type="molecule type" value="Genomic_DNA"/>
</dbReference>
<dbReference type="CDD" id="cd16432">
    <property type="entry name" value="CheB_Rec"/>
    <property type="match status" value="1"/>
</dbReference>
<evidence type="ECO:0000313" key="9">
    <source>
        <dbReference type="EMBL" id="AIT08050.1"/>
    </source>
</evidence>
<dbReference type="SMART" id="SM00448">
    <property type="entry name" value="REC"/>
    <property type="match status" value="1"/>
</dbReference>
<sequence>MLIVDDSAVARAVMERIIAATDRYVVVASVSTASAALAVLARERVQFVLLDVQMPGVDGLTALPGLIAAGQGANVLVVSGQAAEGAATTVQALALGATDTVFKPASGERLGQFGEILIDKLDRLASVACAGRPAPAVVPLRTAATPVPRAVPAADEYDVMAIGASTGGIHALSALLAQIPATFRLPILITQHLPASFMPYFAAQLAVIGNRPCEVAIDRLRLRPGRIIVAPGDAHMRCVALGDGSAAIRLTHDAAASGCTPSVDPMFASLAEVFGARMLAVVLSGMGRDGAEGARLVRQAGGCVLVQDQASSVIWGMPGAVADGGSADAVLPPDAIGRLAAARRRP</sequence>
<dbReference type="InterPro" id="IPR001789">
    <property type="entry name" value="Sig_transdc_resp-reg_receiver"/>
</dbReference>
<feature type="active site" evidence="5">
    <location>
        <position position="192"/>
    </location>
</feature>
<evidence type="ECO:0000256" key="3">
    <source>
        <dbReference type="ARBA" id="ARBA00039140"/>
    </source>
</evidence>
<evidence type="ECO:0000256" key="5">
    <source>
        <dbReference type="PROSITE-ProRule" id="PRU00050"/>
    </source>
</evidence>
<dbReference type="SUPFAM" id="SSF52172">
    <property type="entry name" value="CheY-like"/>
    <property type="match status" value="1"/>
</dbReference>
<feature type="domain" description="Response regulatory" evidence="7">
    <location>
        <begin position="1"/>
        <end position="118"/>
    </location>
</feature>
<dbReference type="InterPro" id="IPR011006">
    <property type="entry name" value="CheY-like_superfamily"/>
</dbReference>
<keyword evidence="6" id="KW-0597">Phosphoprotein</keyword>
<dbReference type="Pfam" id="PF01339">
    <property type="entry name" value="CheB_methylest"/>
    <property type="match status" value="1"/>
</dbReference>
<dbReference type="PIRSF" id="PIRSF000876">
    <property type="entry name" value="RR_chemtxs_CheB"/>
    <property type="match status" value="1"/>
</dbReference>
<protein>
    <recommendedName>
        <fullName evidence="3">protein-glutamate methylesterase</fullName>
        <ecNumber evidence="3">3.1.1.61</ecNumber>
    </recommendedName>
</protein>
<evidence type="ECO:0000256" key="1">
    <source>
        <dbReference type="ARBA" id="ARBA00022500"/>
    </source>
</evidence>